<organism evidence="2 3">
    <name type="scientific">Timema podura</name>
    <name type="common">Walking stick</name>
    <dbReference type="NCBI Taxonomy" id="61482"/>
    <lineage>
        <taxon>Eukaryota</taxon>
        <taxon>Metazoa</taxon>
        <taxon>Ecdysozoa</taxon>
        <taxon>Arthropoda</taxon>
        <taxon>Hexapoda</taxon>
        <taxon>Insecta</taxon>
        <taxon>Pterygota</taxon>
        <taxon>Neoptera</taxon>
        <taxon>Polyneoptera</taxon>
        <taxon>Phasmatodea</taxon>
        <taxon>Timematodea</taxon>
        <taxon>Timematoidea</taxon>
        <taxon>Timematidae</taxon>
        <taxon>Timema</taxon>
    </lineage>
</organism>
<name>A0ABN7PIZ7_TIMPD</name>
<evidence type="ECO:0000313" key="2">
    <source>
        <dbReference type="EMBL" id="CAG2067757.1"/>
    </source>
</evidence>
<sequence length="113" mass="12758">MVLQKICLVKTARYYLNATELNCLIRSRYWPVRSVSTGHSLIWSESDITGCNTPNMIDVNIEGQGILADLFRIVVKAFKPFGIKLDVDTTECLPDPLEPDLTAYIQICECYIA</sequence>
<accession>A0ABN7PIZ7</accession>
<evidence type="ECO:0000259" key="1">
    <source>
        <dbReference type="Pfam" id="PF07782"/>
    </source>
</evidence>
<comment type="caution">
    <text evidence="2">The sequence shown here is derived from an EMBL/GenBank/DDBJ whole genome shotgun (WGS) entry which is preliminary data.</text>
</comment>
<proteinExistence type="predicted"/>
<dbReference type="EMBL" id="CAJPIN010074605">
    <property type="protein sequence ID" value="CAG2067757.1"/>
    <property type="molecule type" value="Genomic_DNA"/>
</dbReference>
<feature type="domain" description="Dendritic cell-specific transmembrane protein-like" evidence="1">
    <location>
        <begin position="47"/>
        <end position="112"/>
    </location>
</feature>
<gene>
    <name evidence="2" type="ORF">TPAB3V08_LOCUS14700</name>
</gene>
<protein>
    <recommendedName>
        <fullName evidence="1">Dendritic cell-specific transmembrane protein-like domain-containing protein</fullName>
    </recommendedName>
</protein>
<reference evidence="2" key="1">
    <citation type="submission" date="2021-03" db="EMBL/GenBank/DDBJ databases">
        <authorList>
            <person name="Tran Van P."/>
        </authorList>
    </citation>
    <scope>NUCLEOTIDE SEQUENCE</scope>
</reference>
<dbReference type="Proteomes" id="UP001153148">
    <property type="component" value="Unassembled WGS sequence"/>
</dbReference>
<keyword evidence="3" id="KW-1185">Reference proteome</keyword>
<dbReference type="InterPro" id="IPR012858">
    <property type="entry name" value="DC_STAMP-like"/>
</dbReference>
<evidence type="ECO:0000313" key="3">
    <source>
        <dbReference type="Proteomes" id="UP001153148"/>
    </source>
</evidence>
<dbReference type="Pfam" id="PF07782">
    <property type="entry name" value="DC_STAMP"/>
    <property type="match status" value="1"/>
</dbReference>